<evidence type="ECO:0000313" key="4">
    <source>
        <dbReference type="Proteomes" id="UP000095463"/>
    </source>
</evidence>
<protein>
    <recommendedName>
        <fullName evidence="2">Activator of Hsp90 ATPase homologue 1/2-like C-terminal domain-containing protein</fullName>
    </recommendedName>
</protein>
<dbReference type="SUPFAM" id="SSF55961">
    <property type="entry name" value="Bet v1-like"/>
    <property type="match status" value="1"/>
</dbReference>
<name>A0A1E5XKK5_9HYPH</name>
<dbReference type="AlphaFoldDB" id="A0A1E5XKK5"/>
<feature type="domain" description="Activator of Hsp90 ATPase homologue 1/2-like C-terminal" evidence="2">
    <location>
        <begin position="15"/>
        <end position="140"/>
    </location>
</feature>
<dbReference type="Proteomes" id="UP000095463">
    <property type="component" value="Unassembled WGS sequence"/>
</dbReference>
<dbReference type="RefSeq" id="WP_069911614.1">
    <property type="nucleotide sequence ID" value="NZ_LAJE02000332.1"/>
</dbReference>
<proteinExistence type="inferred from homology"/>
<comment type="similarity">
    <text evidence="1">Belongs to the AHA1 family.</text>
</comment>
<accession>A0A1E5XKK5</accession>
<dbReference type="InterPro" id="IPR023393">
    <property type="entry name" value="START-like_dom_sf"/>
</dbReference>
<dbReference type="Pfam" id="PF08327">
    <property type="entry name" value="AHSA1"/>
    <property type="match status" value="1"/>
</dbReference>
<gene>
    <name evidence="3" type="ORF">VW23_027110</name>
</gene>
<evidence type="ECO:0000313" key="3">
    <source>
        <dbReference type="EMBL" id="OEO29102.1"/>
    </source>
</evidence>
<reference evidence="3 4" key="1">
    <citation type="journal article" date="2015" name="Genome Announc.">
        <title>Genome Assemblies of Three Soil-Associated Devosia species: D. insulae, D. limi, and D. soli.</title>
        <authorList>
            <person name="Hassan Y.I."/>
            <person name="Lepp D."/>
            <person name="Zhou T."/>
        </authorList>
    </citation>
    <scope>NUCLEOTIDE SEQUENCE [LARGE SCALE GENOMIC DNA]</scope>
    <source>
        <strain evidence="3 4">DS-56</strain>
    </source>
</reference>
<sequence length="141" mass="15260">MSATFTATTSLELSAPPAKVWEALTNPAMVKQYMFGAELTGDWLEGGTVTYRGEWDGTPFEDKGDIVEIDPPRLLRVNYYSAMSGQPDTPENRQLITYELQPAGSGTRLTVSQAGNPSQEAATAAEGNWAMTLDTLKALLV</sequence>
<evidence type="ECO:0000259" key="2">
    <source>
        <dbReference type="Pfam" id="PF08327"/>
    </source>
</evidence>
<dbReference type="EMBL" id="LAJE02000332">
    <property type="protein sequence ID" value="OEO29102.1"/>
    <property type="molecule type" value="Genomic_DNA"/>
</dbReference>
<keyword evidence="4" id="KW-1185">Reference proteome</keyword>
<comment type="caution">
    <text evidence="3">The sequence shown here is derived from an EMBL/GenBank/DDBJ whole genome shotgun (WGS) entry which is preliminary data.</text>
</comment>
<dbReference type="Gene3D" id="3.30.530.20">
    <property type="match status" value="1"/>
</dbReference>
<dbReference type="InterPro" id="IPR013538">
    <property type="entry name" value="ASHA1/2-like_C"/>
</dbReference>
<organism evidence="3 4">
    <name type="scientific">Devosia insulae DS-56</name>
    <dbReference type="NCBI Taxonomy" id="1116389"/>
    <lineage>
        <taxon>Bacteria</taxon>
        <taxon>Pseudomonadati</taxon>
        <taxon>Pseudomonadota</taxon>
        <taxon>Alphaproteobacteria</taxon>
        <taxon>Hyphomicrobiales</taxon>
        <taxon>Devosiaceae</taxon>
        <taxon>Devosia</taxon>
    </lineage>
</organism>
<evidence type="ECO:0000256" key="1">
    <source>
        <dbReference type="ARBA" id="ARBA00006817"/>
    </source>
</evidence>